<dbReference type="InterPro" id="IPR042197">
    <property type="entry name" value="Apaf_helical"/>
</dbReference>
<evidence type="ECO:0000313" key="9">
    <source>
        <dbReference type="Proteomes" id="UP000515124"/>
    </source>
</evidence>
<dbReference type="PANTHER" id="PTHR36766">
    <property type="entry name" value="PLANT BROAD-SPECTRUM MILDEW RESISTANCE PROTEIN RPW8"/>
    <property type="match status" value="1"/>
</dbReference>
<dbReference type="GO" id="GO:0006952">
    <property type="term" value="P:defense response"/>
    <property type="evidence" value="ECO:0007669"/>
    <property type="project" value="UniProtKB-KW"/>
</dbReference>
<accession>A0A6P5RQB2</accession>
<feature type="domain" description="Disease resistance N-terminal" evidence="6">
    <location>
        <begin position="15"/>
        <end position="103"/>
    </location>
</feature>
<dbReference type="KEGG" id="pavi:110747373"/>
<dbReference type="GO" id="GO:0043531">
    <property type="term" value="F:ADP binding"/>
    <property type="evidence" value="ECO:0007669"/>
    <property type="project" value="InterPro"/>
</dbReference>
<dbReference type="InterPro" id="IPR041118">
    <property type="entry name" value="Rx_N"/>
</dbReference>
<dbReference type="PRINTS" id="PR00364">
    <property type="entry name" value="DISEASERSIST"/>
</dbReference>
<keyword evidence="1" id="KW-0677">Repeat</keyword>
<gene>
    <name evidence="10" type="primary">LOC110747373</name>
</gene>
<dbReference type="GO" id="GO:0051707">
    <property type="term" value="P:response to other organism"/>
    <property type="evidence" value="ECO:0007669"/>
    <property type="project" value="UniProtKB-ARBA"/>
</dbReference>
<dbReference type="FunFam" id="3.40.50.300:FF:001091">
    <property type="entry name" value="Probable disease resistance protein At1g61300"/>
    <property type="match status" value="1"/>
</dbReference>
<dbReference type="Gene3D" id="1.10.8.430">
    <property type="entry name" value="Helical domain of apoptotic protease-activating factors"/>
    <property type="match status" value="1"/>
</dbReference>
<dbReference type="InterPro" id="IPR032675">
    <property type="entry name" value="LRR_dom_sf"/>
</dbReference>
<dbReference type="Gene3D" id="3.80.10.10">
    <property type="entry name" value="Ribonuclease Inhibitor"/>
    <property type="match status" value="1"/>
</dbReference>
<keyword evidence="9" id="KW-1185">Reference proteome</keyword>
<dbReference type="Gene3D" id="3.40.50.300">
    <property type="entry name" value="P-loop containing nucleotide triphosphate hydrolases"/>
    <property type="match status" value="1"/>
</dbReference>
<name>A0A6P5RQB2_PRUAV</name>
<dbReference type="InterPro" id="IPR036388">
    <property type="entry name" value="WH-like_DNA-bd_sf"/>
</dbReference>
<proteinExistence type="predicted"/>
<dbReference type="Gene3D" id="1.10.10.10">
    <property type="entry name" value="Winged helix-like DNA-binding domain superfamily/Winged helix DNA-binding domain"/>
    <property type="match status" value="1"/>
</dbReference>
<evidence type="ECO:0000256" key="3">
    <source>
        <dbReference type="ARBA" id="ARBA00022821"/>
    </source>
</evidence>
<dbReference type="InterPro" id="IPR002182">
    <property type="entry name" value="NB-ARC"/>
</dbReference>
<reference evidence="10" key="1">
    <citation type="submission" date="2025-08" db="UniProtKB">
        <authorList>
            <consortium name="RefSeq"/>
        </authorList>
    </citation>
    <scope>IDENTIFICATION</scope>
</reference>
<organism evidence="9 10">
    <name type="scientific">Prunus avium</name>
    <name type="common">Cherry</name>
    <name type="synonym">Cerasus avium</name>
    <dbReference type="NCBI Taxonomy" id="42229"/>
    <lineage>
        <taxon>Eukaryota</taxon>
        <taxon>Viridiplantae</taxon>
        <taxon>Streptophyta</taxon>
        <taxon>Embryophyta</taxon>
        <taxon>Tracheophyta</taxon>
        <taxon>Spermatophyta</taxon>
        <taxon>Magnoliopsida</taxon>
        <taxon>eudicotyledons</taxon>
        <taxon>Gunneridae</taxon>
        <taxon>Pentapetalae</taxon>
        <taxon>rosids</taxon>
        <taxon>fabids</taxon>
        <taxon>Rosales</taxon>
        <taxon>Rosaceae</taxon>
        <taxon>Amygdaloideae</taxon>
        <taxon>Amygdaleae</taxon>
        <taxon>Prunus</taxon>
    </lineage>
</organism>
<dbReference type="PANTHER" id="PTHR36766:SF40">
    <property type="entry name" value="DISEASE RESISTANCE PROTEIN RGA3"/>
    <property type="match status" value="1"/>
</dbReference>
<dbReference type="AlphaFoldDB" id="A0A6P5RQB2"/>
<evidence type="ECO:0000259" key="6">
    <source>
        <dbReference type="Pfam" id="PF18052"/>
    </source>
</evidence>
<dbReference type="RefSeq" id="XP_021803256.1">
    <property type="nucleotide sequence ID" value="XM_021947564.1"/>
</dbReference>
<evidence type="ECO:0000256" key="4">
    <source>
        <dbReference type="ARBA" id="ARBA00022840"/>
    </source>
</evidence>
<feature type="domain" description="Disease resistance R13L4/SHOC-2-like LRR" evidence="8">
    <location>
        <begin position="606"/>
        <end position="754"/>
    </location>
</feature>
<feature type="domain" description="Disease resistance protein winged helix" evidence="7">
    <location>
        <begin position="467"/>
        <end position="533"/>
    </location>
</feature>
<dbReference type="GO" id="GO:0005524">
    <property type="term" value="F:ATP binding"/>
    <property type="evidence" value="ECO:0007669"/>
    <property type="project" value="UniProtKB-KW"/>
</dbReference>
<dbReference type="FunFam" id="1.10.10.10:FF:000322">
    <property type="entry name" value="Probable disease resistance protein At1g63360"/>
    <property type="match status" value="1"/>
</dbReference>
<dbReference type="Pfam" id="PF18052">
    <property type="entry name" value="Rx_N"/>
    <property type="match status" value="1"/>
</dbReference>
<dbReference type="GeneID" id="110747373"/>
<evidence type="ECO:0000313" key="10">
    <source>
        <dbReference type="RefSeq" id="XP_021803256.1"/>
    </source>
</evidence>
<feature type="domain" description="NB-ARC" evidence="5">
    <location>
        <begin position="159"/>
        <end position="316"/>
    </location>
</feature>
<protein>
    <submittedName>
        <fullName evidence="10">Disease resistance RPP13-like protein 1</fullName>
    </submittedName>
</protein>
<dbReference type="InterPro" id="IPR058922">
    <property type="entry name" value="WHD_DRP"/>
</dbReference>
<evidence type="ECO:0000256" key="2">
    <source>
        <dbReference type="ARBA" id="ARBA00022741"/>
    </source>
</evidence>
<evidence type="ECO:0000259" key="8">
    <source>
        <dbReference type="Pfam" id="PF23598"/>
    </source>
</evidence>
<evidence type="ECO:0000259" key="5">
    <source>
        <dbReference type="Pfam" id="PF00931"/>
    </source>
</evidence>
<dbReference type="Proteomes" id="UP000515124">
    <property type="component" value="Unplaced"/>
</dbReference>
<dbReference type="Pfam" id="PF23559">
    <property type="entry name" value="WHD_DRP"/>
    <property type="match status" value="1"/>
</dbReference>
<keyword evidence="3" id="KW-0611">Plant defense</keyword>
<evidence type="ECO:0000259" key="7">
    <source>
        <dbReference type="Pfam" id="PF23559"/>
    </source>
</evidence>
<evidence type="ECO:0000256" key="1">
    <source>
        <dbReference type="ARBA" id="ARBA00022737"/>
    </source>
</evidence>
<dbReference type="InterPro" id="IPR027417">
    <property type="entry name" value="P-loop_NTPase"/>
</dbReference>
<dbReference type="Gene3D" id="1.20.5.4130">
    <property type="match status" value="1"/>
</dbReference>
<dbReference type="SUPFAM" id="SSF52058">
    <property type="entry name" value="L domain-like"/>
    <property type="match status" value="1"/>
</dbReference>
<dbReference type="Pfam" id="PF23598">
    <property type="entry name" value="LRR_14"/>
    <property type="match status" value="1"/>
</dbReference>
<dbReference type="SUPFAM" id="SSF52540">
    <property type="entry name" value="P-loop containing nucleoside triphosphate hydrolases"/>
    <property type="match status" value="2"/>
</dbReference>
<sequence length="793" mass="89633">MAAALIGEALISASIEVLCDRITSAEFIDLFRQKKLNEPLLMNLKTTLLTLFVVLNDAEEKQIVNPAVREWLNELKHAVFDAEDLLDEIDTEALRCKLEGDDQTHKLTNQKSALGLREGAGRKVSQRTPTTSLVHEPCVYGRDEVQENLSKVLLSDDASKDDVSVLTIVGMGGVGKTTLARMLYNNNKVKGHFTLQAWACVSEDYNAVRITKTILESVTSKPCNTTDLNLLQVELREQLRGKKFLFVLDDLWNENYGDWSRLQTPFNSGARGSKVIVTTRNKHVASLMKNVPIQFLEPLSHQDCWLLLAKHAFGNENYSANSNLEDERLQTPFNSGARGSKVIVTTRNKNVASLMKNVPIQFLEPLSHQDCWLLPAKHAFGNENYSANSNLEDIGKQIALKCKGLPLAAQTLGGLLRCNIDSEEWNRILNSNIWYLPYGTTDILPALWLSYQYLPAQLKRCFVYCSVFPKDYEFEKEDVVQLWMAEGLVTQTDNGKIMESVARKYFDELLSRSLFQKSREFGFTMHDLIHDLAMFISRGFCLRLEGVESREVKRARHLSYARGEFDVAQKFEPLYGAKCLRTFLPTSLKTNKYREEFYVSKKVLQHLLPSLRCLRVLSLSRYQNVTELPDSIGNLIQLRYLDLSHTTIERLPGVLCNLYNLQTLLLSNCSSLLELPANIRKLINLQKLTLASCSSLTKLPAGIGELINLHHLDVSGTKIEEMPVQMGRLKSLRQLTAFVVGRSAGSSKGELREFPQLQGKLAILKLQNVVDARDALQANLKDKKDLKELELHL</sequence>
<keyword evidence="4" id="KW-0067">ATP-binding</keyword>
<keyword evidence="2" id="KW-0547">Nucleotide-binding</keyword>
<dbReference type="Pfam" id="PF00931">
    <property type="entry name" value="NB-ARC"/>
    <property type="match status" value="1"/>
</dbReference>
<dbReference type="InterPro" id="IPR055414">
    <property type="entry name" value="LRR_R13L4/SHOC2-like"/>
</dbReference>